<comment type="caution">
    <text evidence="1">The sequence shown here is derived from an EMBL/GenBank/DDBJ whole genome shotgun (WGS) entry which is preliminary data.</text>
</comment>
<sequence>MELKRITDSKCPGVDTLVALHSEEFSEYEPFQGSRLMYNLIDGVHNMYFHP</sequence>
<dbReference type="Proteomes" id="UP000009872">
    <property type="component" value="Unassembled WGS sequence"/>
</dbReference>
<organism evidence="1 2">
    <name type="scientific">Bacteroides oleiciplenus YIT 12058</name>
    <dbReference type="NCBI Taxonomy" id="742727"/>
    <lineage>
        <taxon>Bacteria</taxon>
        <taxon>Pseudomonadati</taxon>
        <taxon>Bacteroidota</taxon>
        <taxon>Bacteroidia</taxon>
        <taxon>Bacteroidales</taxon>
        <taxon>Bacteroidaceae</taxon>
        <taxon>Bacteroides</taxon>
    </lineage>
</organism>
<dbReference type="HOGENOM" id="CLU_3095660_0_0_10"/>
<reference evidence="1 2" key="1">
    <citation type="submission" date="2012-09" db="EMBL/GenBank/DDBJ databases">
        <title>The Genome Sequence of Bacteroides oleiciplenus YIT 12058.</title>
        <authorList>
            <consortium name="The Broad Institute Genome Sequencing Platform"/>
            <person name="Earl A."/>
            <person name="Ward D."/>
            <person name="Feldgarden M."/>
            <person name="Gevers D."/>
            <person name="Morotomi M."/>
            <person name="Walker B."/>
            <person name="Young S.K."/>
            <person name="Zeng Q."/>
            <person name="Gargeya S."/>
            <person name="Fitzgerald M."/>
            <person name="Haas B."/>
            <person name="Abouelleil A."/>
            <person name="Alvarado L."/>
            <person name="Arachchi H.M."/>
            <person name="Berlin A.M."/>
            <person name="Chapman S.B."/>
            <person name="Goldberg J."/>
            <person name="Griggs A."/>
            <person name="Gujja S."/>
            <person name="Hansen M."/>
            <person name="Howarth C."/>
            <person name="Imamovic A."/>
            <person name="Larimer J."/>
            <person name="McCowen C."/>
            <person name="Montmayeur A."/>
            <person name="Murphy C."/>
            <person name="Neiman D."/>
            <person name="Pearson M."/>
            <person name="Priest M."/>
            <person name="Roberts A."/>
            <person name="Saif S."/>
            <person name="Shea T."/>
            <person name="Sisk P."/>
            <person name="Sykes S."/>
            <person name="Wortman J."/>
            <person name="Nusbaum C."/>
            <person name="Birren B."/>
        </authorList>
    </citation>
    <scope>NUCLEOTIDE SEQUENCE [LARGE SCALE GENOMIC DNA]</scope>
    <source>
        <strain evidence="1 2">YIT 12058</strain>
    </source>
</reference>
<protein>
    <submittedName>
        <fullName evidence="1">Uncharacterized protein</fullName>
    </submittedName>
</protein>
<gene>
    <name evidence="1" type="ORF">HMPREF9447_01052</name>
</gene>
<accession>K9E6Z3</accession>
<dbReference type="AlphaFoldDB" id="K9E6Z3"/>
<dbReference type="EMBL" id="ADLF01000004">
    <property type="protein sequence ID" value="EKU91641.1"/>
    <property type="molecule type" value="Genomic_DNA"/>
</dbReference>
<evidence type="ECO:0000313" key="2">
    <source>
        <dbReference type="Proteomes" id="UP000009872"/>
    </source>
</evidence>
<keyword evidence="2" id="KW-1185">Reference proteome</keyword>
<dbReference type="STRING" id="742727.HMPREF9447_01052"/>
<name>K9E6Z3_9BACE</name>
<dbReference type="RefSeq" id="WP_009128681.1">
    <property type="nucleotide sequence ID" value="NZ_JH992940.1"/>
</dbReference>
<proteinExistence type="predicted"/>
<evidence type="ECO:0000313" key="1">
    <source>
        <dbReference type="EMBL" id="EKU91641.1"/>
    </source>
</evidence>
<dbReference type="PATRIC" id="fig|742727.4.peg.1051"/>
<dbReference type="OrthoDB" id="9127144at2"/>